<keyword evidence="4 8" id="KW-0028">Amino-acid biosynthesis</keyword>
<dbReference type="Gene3D" id="3.20.20.70">
    <property type="entry name" value="Aldolase class I"/>
    <property type="match status" value="1"/>
</dbReference>
<evidence type="ECO:0000256" key="2">
    <source>
        <dbReference type="ARBA" id="ARBA00004688"/>
    </source>
</evidence>
<comment type="pathway">
    <text evidence="2 8">Metabolic intermediate biosynthesis; chorismate biosynthesis; chorismate from D-erythrose 4-phosphate and phosphoenolpyruvate: step 1/7.</text>
</comment>
<evidence type="ECO:0000256" key="6">
    <source>
        <dbReference type="ARBA" id="ARBA00023141"/>
    </source>
</evidence>
<dbReference type="NCBIfam" id="NF009395">
    <property type="entry name" value="PRK12755.1"/>
    <property type="match status" value="1"/>
</dbReference>
<comment type="catalytic activity">
    <reaction evidence="7 8">
        <text>D-erythrose 4-phosphate + phosphoenolpyruvate + H2O = 7-phospho-2-dehydro-3-deoxy-D-arabino-heptonate + phosphate</text>
        <dbReference type="Rhea" id="RHEA:14717"/>
        <dbReference type="ChEBI" id="CHEBI:15377"/>
        <dbReference type="ChEBI" id="CHEBI:16897"/>
        <dbReference type="ChEBI" id="CHEBI:43474"/>
        <dbReference type="ChEBI" id="CHEBI:58394"/>
        <dbReference type="ChEBI" id="CHEBI:58702"/>
        <dbReference type="EC" id="2.5.1.54"/>
    </reaction>
</comment>
<dbReference type="GO" id="GO:0009073">
    <property type="term" value="P:aromatic amino acid family biosynthetic process"/>
    <property type="evidence" value="ECO:0007669"/>
    <property type="project" value="UniProtKB-KW"/>
</dbReference>
<gene>
    <name evidence="10" type="ORF">A2851_03165</name>
</gene>
<comment type="caution">
    <text evidence="10">The sequence shown here is derived from an EMBL/GenBank/DDBJ whole genome shotgun (WGS) entry which is preliminary data.</text>
</comment>
<reference evidence="10 11" key="1">
    <citation type="journal article" date="2016" name="Nat. Commun.">
        <title>Thousands of microbial genomes shed light on interconnected biogeochemical processes in an aquifer system.</title>
        <authorList>
            <person name="Anantharaman K."/>
            <person name="Brown C.T."/>
            <person name="Hug L.A."/>
            <person name="Sharon I."/>
            <person name="Castelle C.J."/>
            <person name="Probst A.J."/>
            <person name="Thomas B.C."/>
            <person name="Singh A."/>
            <person name="Wilkins M.J."/>
            <person name="Karaoz U."/>
            <person name="Brodie E.L."/>
            <person name="Williams K.H."/>
            <person name="Hubbard S.S."/>
            <person name="Banfield J.F."/>
        </authorList>
    </citation>
    <scope>NUCLEOTIDE SEQUENCE [LARGE SCALE GENOMIC DNA]</scope>
</reference>
<dbReference type="SUPFAM" id="SSF51569">
    <property type="entry name" value="Aldolase"/>
    <property type="match status" value="1"/>
</dbReference>
<dbReference type="PANTHER" id="PTHR21225">
    <property type="entry name" value="PHOSPHO-2-DEHYDRO-3-DEOXYHEPTONATE ALDOLASE DAHP SYNTHETASE"/>
    <property type="match status" value="1"/>
</dbReference>
<evidence type="ECO:0000256" key="7">
    <source>
        <dbReference type="ARBA" id="ARBA00047508"/>
    </source>
</evidence>
<dbReference type="NCBIfam" id="TIGR00034">
    <property type="entry name" value="aroFGH"/>
    <property type="match status" value="1"/>
</dbReference>
<comment type="function">
    <text evidence="1 8">Stereospecific condensation of phosphoenolpyruvate (PEP) and D-erythrose-4-phosphate (E4P) giving rise to 3-deoxy-D-arabino-heptulosonate-7-phosphate (DAHP).</text>
</comment>
<sequence length="347" mass="38214">MSYKIIQKMPTVERIIARHPLSQKGEAQVLQDRKEVGAILSGEDKRLLFIAGPCSAWPSEAVLTFAERLKKLSDEVKDSIKIVMRVYIQKPRTIRGWLGPVNQPDPFESPDIAKGAEYCRDMMVKIIEMGLPIADEALFTHNAKGFAELLSWMAIGARSVEDQEHRIFASAADCPVGMKNATSGSIEIAVNGIVAAQHPHHTTFDGNQIETTGNPFAHLVLRGGFRGSNYDPAHVHKAGALFEKHKVKNPAIIIDASHDNCKVDGVKVSGRQSEVVRESLAFMQADAEYRRLVKGFMIESFLKEGSQKLESTTPETIDRGGLSITDPCLGWESTENIIREVAAARGL</sequence>
<keyword evidence="6 8" id="KW-0057">Aromatic amino acid biosynthesis</keyword>
<feature type="domain" description="DAHP synthetase I/KDSA" evidence="9">
    <location>
        <begin position="38"/>
        <end position="337"/>
    </location>
</feature>
<name>A0A1F6CVA5_9BACT</name>
<dbReference type="PIRSF" id="PIRSF001361">
    <property type="entry name" value="DAHP_synthase"/>
    <property type="match status" value="1"/>
</dbReference>
<evidence type="ECO:0000256" key="8">
    <source>
        <dbReference type="PIRNR" id="PIRNR001361"/>
    </source>
</evidence>
<dbReference type="InterPro" id="IPR006218">
    <property type="entry name" value="DAHP1/KDSA"/>
</dbReference>
<dbReference type="InterPro" id="IPR013785">
    <property type="entry name" value="Aldolase_TIM"/>
</dbReference>
<dbReference type="AlphaFoldDB" id="A0A1F6CVA5"/>
<evidence type="ECO:0000313" key="10">
    <source>
        <dbReference type="EMBL" id="OGG53093.1"/>
    </source>
</evidence>
<comment type="similarity">
    <text evidence="3 8">Belongs to the class-I DAHP synthase family.</text>
</comment>
<dbReference type="Proteomes" id="UP000176863">
    <property type="component" value="Unassembled WGS sequence"/>
</dbReference>
<dbReference type="GO" id="GO:0005737">
    <property type="term" value="C:cytoplasm"/>
    <property type="evidence" value="ECO:0007669"/>
    <property type="project" value="TreeGrafter"/>
</dbReference>
<proteinExistence type="inferred from homology"/>
<dbReference type="GO" id="GO:0009423">
    <property type="term" value="P:chorismate biosynthetic process"/>
    <property type="evidence" value="ECO:0007669"/>
    <property type="project" value="UniProtKB-UniPathway"/>
</dbReference>
<dbReference type="EMBL" id="MFKT01000018">
    <property type="protein sequence ID" value="OGG53093.1"/>
    <property type="molecule type" value="Genomic_DNA"/>
</dbReference>
<evidence type="ECO:0000256" key="3">
    <source>
        <dbReference type="ARBA" id="ARBA00007985"/>
    </source>
</evidence>
<evidence type="ECO:0000259" key="9">
    <source>
        <dbReference type="Pfam" id="PF00793"/>
    </source>
</evidence>
<evidence type="ECO:0000256" key="1">
    <source>
        <dbReference type="ARBA" id="ARBA00003726"/>
    </source>
</evidence>
<evidence type="ECO:0000256" key="5">
    <source>
        <dbReference type="ARBA" id="ARBA00022679"/>
    </source>
</evidence>
<evidence type="ECO:0000256" key="4">
    <source>
        <dbReference type="ARBA" id="ARBA00022605"/>
    </source>
</evidence>
<dbReference type="GO" id="GO:0003849">
    <property type="term" value="F:3-deoxy-7-phosphoheptulonate synthase activity"/>
    <property type="evidence" value="ECO:0007669"/>
    <property type="project" value="UniProtKB-EC"/>
</dbReference>
<accession>A0A1F6CVA5</accession>
<evidence type="ECO:0000313" key="11">
    <source>
        <dbReference type="Proteomes" id="UP000176863"/>
    </source>
</evidence>
<dbReference type="GO" id="GO:0008652">
    <property type="term" value="P:amino acid biosynthetic process"/>
    <property type="evidence" value="ECO:0007669"/>
    <property type="project" value="UniProtKB-KW"/>
</dbReference>
<keyword evidence="5 8" id="KW-0808">Transferase</keyword>
<organism evidence="10 11">
    <name type="scientific">Candidatus Kaiserbacteria bacterium RIFCSPHIGHO2_01_FULL_53_29</name>
    <dbReference type="NCBI Taxonomy" id="1798480"/>
    <lineage>
        <taxon>Bacteria</taxon>
        <taxon>Candidatus Kaiseribacteriota</taxon>
    </lineage>
</organism>
<dbReference type="PANTHER" id="PTHR21225:SF12">
    <property type="entry name" value="PHOSPHO-2-DEHYDRO-3-DEOXYHEPTONATE ALDOLASE, TYROSINE-INHIBITED"/>
    <property type="match status" value="1"/>
</dbReference>
<protein>
    <recommendedName>
        <fullName evidence="8">Phospho-2-dehydro-3-deoxyheptonate aldolase</fullName>
        <ecNumber evidence="8">2.5.1.54</ecNumber>
    </recommendedName>
</protein>
<dbReference type="EC" id="2.5.1.54" evidence="8"/>
<dbReference type="STRING" id="1798480.A2851_03165"/>
<dbReference type="Pfam" id="PF00793">
    <property type="entry name" value="DAHP_synth_1"/>
    <property type="match status" value="1"/>
</dbReference>
<dbReference type="UniPathway" id="UPA00053">
    <property type="reaction ID" value="UER00084"/>
</dbReference>
<dbReference type="InterPro" id="IPR006219">
    <property type="entry name" value="DAHP_synth_1"/>
</dbReference>